<gene>
    <name evidence="1" type="ORF">CEXT_32101</name>
</gene>
<dbReference type="AlphaFoldDB" id="A0AAV4VGH8"/>
<comment type="caution">
    <text evidence="1">The sequence shown here is derived from an EMBL/GenBank/DDBJ whole genome shotgun (WGS) entry which is preliminary data.</text>
</comment>
<evidence type="ECO:0000313" key="2">
    <source>
        <dbReference type="Proteomes" id="UP001054945"/>
    </source>
</evidence>
<name>A0AAV4VGH8_CAEEX</name>
<dbReference type="EMBL" id="BPLR01014432">
    <property type="protein sequence ID" value="GIY68749.1"/>
    <property type="molecule type" value="Genomic_DNA"/>
</dbReference>
<evidence type="ECO:0000313" key="1">
    <source>
        <dbReference type="EMBL" id="GIY68749.1"/>
    </source>
</evidence>
<dbReference type="Proteomes" id="UP001054945">
    <property type="component" value="Unassembled WGS sequence"/>
</dbReference>
<sequence length="91" mass="9999">MVGGEEDIARGDGAFRIEGLALSLGASFSGELRAVLNPEQSRTFYSEPVSLRIRPITCNDMGYESRSIIRNDSTPRLRLPEVEQKLSSGNI</sequence>
<protein>
    <submittedName>
        <fullName evidence="1">Uncharacterized protein</fullName>
    </submittedName>
</protein>
<accession>A0AAV4VGH8</accession>
<reference evidence="1 2" key="1">
    <citation type="submission" date="2021-06" db="EMBL/GenBank/DDBJ databases">
        <title>Caerostris extrusa draft genome.</title>
        <authorList>
            <person name="Kono N."/>
            <person name="Arakawa K."/>
        </authorList>
    </citation>
    <scope>NUCLEOTIDE SEQUENCE [LARGE SCALE GENOMIC DNA]</scope>
</reference>
<proteinExistence type="predicted"/>
<keyword evidence="2" id="KW-1185">Reference proteome</keyword>
<organism evidence="1 2">
    <name type="scientific">Caerostris extrusa</name>
    <name type="common">Bark spider</name>
    <name type="synonym">Caerostris bankana</name>
    <dbReference type="NCBI Taxonomy" id="172846"/>
    <lineage>
        <taxon>Eukaryota</taxon>
        <taxon>Metazoa</taxon>
        <taxon>Ecdysozoa</taxon>
        <taxon>Arthropoda</taxon>
        <taxon>Chelicerata</taxon>
        <taxon>Arachnida</taxon>
        <taxon>Araneae</taxon>
        <taxon>Araneomorphae</taxon>
        <taxon>Entelegynae</taxon>
        <taxon>Araneoidea</taxon>
        <taxon>Araneidae</taxon>
        <taxon>Caerostris</taxon>
    </lineage>
</organism>